<reference evidence="1" key="1">
    <citation type="submission" date="2019-11" db="EMBL/GenBank/DDBJ databases">
        <authorList>
            <person name="Feng L."/>
        </authorList>
    </citation>
    <scope>NUCLEOTIDE SEQUENCE</scope>
    <source>
        <strain evidence="1">PmerdaeLFYP103</strain>
    </source>
</reference>
<name>A0A6N3FC57_9BACT</name>
<dbReference type="AlphaFoldDB" id="A0A6N3FC57"/>
<accession>A0A6N3FC57</accession>
<proteinExistence type="predicted"/>
<evidence type="ECO:0000313" key="1">
    <source>
        <dbReference type="EMBL" id="VYU49624.1"/>
    </source>
</evidence>
<gene>
    <name evidence="1" type="ORF">PMLFYP103_02355</name>
</gene>
<organism evidence="1">
    <name type="scientific">Parabacteroides merdae</name>
    <dbReference type="NCBI Taxonomy" id="46503"/>
    <lineage>
        <taxon>Bacteria</taxon>
        <taxon>Pseudomonadati</taxon>
        <taxon>Bacteroidota</taxon>
        <taxon>Bacteroidia</taxon>
        <taxon>Bacteroidales</taxon>
        <taxon>Tannerellaceae</taxon>
        <taxon>Parabacteroides</taxon>
    </lineage>
</organism>
<protein>
    <submittedName>
        <fullName evidence="1">Uncharacterized protein</fullName>
    </submittedName>
</protein>
<sequence>MTVHSLLSPRLTRGRKKAGHINQMYMAGFNAIPCQAWELYGF</sequence>
<dbReference type="EMBL" id="CACRUV010000029">
    <property type="protein sequence ID" value="VYU49624.1"/>
    <property type="molecule type" value="Genomic_DNA"/>
</dbReference>